<evidence type="ECO:0000256" key="3">
    <source>
        <dbReference type="ARBA" id="ARBA00022448"/>
    </source>
</evidence>
<keyword evidence="5" id="KW-0812">Transmembrane</keyword>
<dbReference type="Proteomes" id="UP001076655">
    <property type="component" value="Unassembled WGS sequence"/>
</dbReference>
<keyword evidence="9" id="KW-0732">Signal</keyword>
<evidence type="ECO:0000256" key="2">
    <source>
        <dbReference type="ARBA" id="ARBA00007613"/>
    </source>
</evidence>
<dbReference type="InterPro" id="IPR003423">
    <property type="entry name" value="OMP_efflux"/>
</dbReference>
<dbReference type="GO" id="GO:0009279">
    <property type="term" value="C:cell outer membrane"/>
    <property type="evidence" value="ECO:0007669"/>
    <property type="project" value="UniProtKB-SubCell"/>
</dbReference>
<dbReference type="AlphaFoldDB" id="A0A9Q4CLG9"/>
<name>A0A9Q4CLG9_MORMO</name>
<dbReference type="GO" id="GO:0015288">
    <property type="term" value="F:porin activity"/>
    <property type="evidence" value="ECO:0007669"/>
    <property type="project" value="TreeGrafter"/>
</dbReference>
<feature type="compositionally biased region" description="Low complexity" evidence="8">
    <location>
        <begin position="54"/>
        <end position="72"/>
    </location>
</feature>
<evidence type="ECO:0000313" key="11">
    <source>
        <dbReference type="Proteomes" id="UP001076655"/>
    </source>
</evidence>
<feature type="chain" id="PRO_5040311519" evidence="9">
    <location>
        <begin position="27"/>
        <end position="475"/>
    </location>
</feature>
<proteinExistence type="inferred from homology"/>
<keyword evidence="7" id="KW-0998">Cell outer membrane</keyword>
<feature type="signal peptide" evidence="9">
    <location>
        <begin position="1"/>
        <end position="26"/>
    </location>
</feature>
<evidence type="ECO:0000256" key="1">
    <source>
        <dbReference type="ARBA" id="ARBA00004442"/>
    </source>
</evidence>
<evidence type="ECO:0000256" key="8">
    <source>
        <dbReference type="SAM" id="MobiDB-lite"/>
    </source>
</evidence>
<dbReference type="Pfam" id="PF02321">
    <property type="entry name" value="OEP"/>
    <property type="match status" value="2"/>
</dbReference>
<dbReference type="SUPFAM" id="SSF56954">
    <property type="entry name" value="Outer membrane efflux proteins (OEP)"/>
    <property type="match status" value="1"/>
</dbReference>
<keyword evidence="4" id="KW-1134">Transmembrane beta strand</keyword>
<evidence type="ECO:0000256" key="9">
    <source>
        <dbReference type="SAM" id="SignalP"/>
    </source>
</evidence>
<dbReference type="EMBL" id="JAPNMI010000002">
    <property type="protein sequence ID" value="MCY0788980.1"/>
    <property type="molecule type" value="Genomic_DNA"/>
</dbReference>
<comment type="subcellular location">
    <subcellularLocation>
        <location evidence="1">Cell outer membrane</location>
    </subcellularLocation>
</comment>
<organism evidence="10 11">
    <name type="scientific">Morganella morganii</name>
    <name type="common">Proteus morganii</name>
    <dbReference type="NCBI Taxonomy" id="582"/>
    <lineage>
        <taxon>Bacteria</taxon>
        <taxon>Pseudomonadati</taxon>
        <taxon>Pseudomonadota</taxon>
        <taxon>Gammaproteobacteria</taxon>
        <taxon>Enterobacterales</taxon>
        <taxon>Morganellaceae</taxon>
        <taxon>Morganella</taxon>
    </lineage>
</organism>
<evidence type="ECO:0000256" key="7">
    <source>
        <dbReference type="ARBA" id="ARBA00023237"/>
    </source>
</evidence>
<keyword evidence="3" id="KW-0813">Transport</keyword>
<comment type="similarity">
    <text evidence="2">Belongs to the outer membrane factor (OMF) (TC 1.B.17) family.</text>
</comment>
<comment type="caution">
    <text evidence="10">The sequence shown here is derived from an EMBL/GenBank/DDBJ whole genome shotgun (WGS) entry which is preliminary data.</text>
</comment>
<evidence type="ECO:0000313" key="10">
    <source>
        <dbReference type="EMBL" id="MCY0788980.1"/>
    </source>
</evidence>
<protein>
    <submittedName>
        <fullName evidence="10">TolC family protein</fullName>
    </submittedName>
</protein>
<keyword evidence="6" id="KW-0472">Membrane</keyword>
<sequence length="475" mass="53445">MKRMKFCKVRYLSALITIIFHSQSFGNNDTFYPVTFDANGKKTALVFGVFSKSGSDSESNSNSDENNNLSVNTKSNASPGMLNSPRYLNQNTNSEQNSEIDVASLSGYQQIPTLKNTGPAGNYGNVDIRSIVDMAISWHPAIKRSGREVERAKEAIEEANSAYYPSLNMGVKTGLEQNDYGNGNDRSNKITVAAEQMIYDFGKTKTKVSLNELNTVYSEYELEKEINDIAYQTVNAYLQVVKYKQLIEIADEQLSGFAKINEIAKKRTALGASAESDYSQSKVRLASSVSQLNDYKSQYNRWSATLNNMVNKSISDKIVIRFPDELQSSCTMRMDEAFSSPMIRIAESQVSVARKQIELAKSEHYPTISLNPFYEYEIEDRNSNSYSNRNKDKFGVYLNVKAPLYQGGAISSRVRQAEQALYAANNNLENEYTNSRLKISESSSQVENAKLSLQAKLNRATESIRTRDLYMMQYE</sequence>
<dbReference type="Gene3D" id="1.20.1600.10">
    <property type="entry name" value="Outer membrane efflux proteins (OEP)"/>
    <property type="match status" value="1"/>
</dbReference>
<dbReference type="PANTHER" id="PTHR30026">
    <property type="entry name" value="OUTER MEMBRANE PROTEIN TOLC"/>
    <property type="match status" value="1"/>
</dbReference>
<dbReference type="GO" id="GO:1990281">
    <property type="term" value="C:efflux pump complex"/>
    <property type="evidence" value="ECO:0007669"/>
    <property type="project" value="TreeGrafter"/>
</dbReference>
<feature type="region of interest" description="Disordered" evidence="8">
    <location>
        <begin position="54"/>
        <end position="96"/>
    </location>
</feature>
<dbReference type="GO" id="GO:0015562">
    <property type="term" value="F:efflux transmembrane transporter activity"/>
    <property type="evidence" value="ECO:0007669"/>
    <property type="project" value="InterPro"/>
</dbReference>
<evidence type="ECO:0000256" key="4">
    <source>
        <dbReference type="ARBA" id="ARBA00022452"/>
    </source>
</evidence>
<dbReference type="InterPro" id="IPR051906">
    <property type="entry name" value="TolC-like"/>
</dbReference>
<feature type="compositionally biased region" description="Polar residues" evidence="8">
    <location>
        <begin position="86"/>
        <end position="96"/>
    </location>
</feature>
<accession>A0A9Q4CLG9</accession>
<gene>
    <name evidence="10" type="ORF">N0392_04650</name>
</gene>
<evidence type="ECO:0000256" key="6">
    <source>
        <dbReference type="ARBA" id="ARBA00023136"/>
    </source>
</evidence>
<evidence type="ECO:0000256" key="5">
    <source>
        <dbReference type="ARBA" id="ARBA00022692"/>
    </source>
</evidence>
<dbReference type="RefSeq" id="WP_267785287.1">
    <property type="nucleotide sequence ID" value="NZ_JAPNMI010000002.1"/>
</dbReference>
<dbReference type="PANTHER" id="PTHR30026:SF22">
    <property type="entry name" value="OUTER MEMBRANE EFFLUX PROTEIN"/>
    <property type="match status" value="1"/>
</dbReference>
<reference evidence="10" key="1">
    <citation type="submission" date="2022-08" db="EMBL/GenBank/DDBJ databases">
        <authorList>
            <person name="Dale J.L."/>
        </authorList>
    </citation>
    <scope>NUCLEOTIDE SEQUENCE</scope>
    <source>
        <strain evidence="10">2022EL-00758</strain>
    </source>
</reference>